<dbReference type="AlphaFoldDB" id="A0A8X6FXM1"/>
<feature type="compositionally biased region" description="Low complexity" evidence="9">
    <location>
        <begin position="190"/>
        <end position="203"/>
    </location>
</feature>
<feature type="compositionally biased region" description="Low complexity" evidence="9">
    <location>
        <begin position="46"/>
        <end position="57"/>
    </location>
</feature>
<protein>
    <submittedName>
        <fullName evidence="12">GATA-binding factor 3</fullName>
    </submittedName>
</protein>
<feature type="region of interest" description="Disordered" evidence="9">
    <location>
        <begin position="389"/>
        <end position="421"/>
    </location>
</feature>
<evidence type="ECO:0000256" key="2">
    <source>
        <dbReference type="ARBA" id="ARBA00022723"/>
    </source>
</evidence>
<dbReference type="GO" id="GO:0008270">
    <property type="term" value="F:zinc ion binding"/>
    <property type="evidence" value="ECO:0007669"/>
    <property type="project" value="UniProtKB-KW"/>
</dbReference>
<feature type="region of interest" description="Disordered" evidence="9">
    <location>
        <begin position="31"/>
        <end position="59"/>
    </location>
</feature>
<feature type="compositionally biased region" description="Low complexity" evidence="9">
    <location>
        <begin position="170"/>
        <end position="179"/>
    </location>
</feature>
<feature type="compositionally biased region" description="Basic and acidic residues" evidence="9">
    <location>
        <begin position="531"/>
        <end position="540"/>
    </location>
</feature>
<evidence type="ECO:0000256" key="5">
    <source>
        <dbReference type="ARBA" id="ARBA00023015"/>
    </source>
</evidence>
<sequence length="590" mass="65384">MEHPWLNHIQNKFSLNPNFNLNSFQEGNSQLVQAPSTSPNAHVQLSPVVRSPNSSPNADQLLVSGSQSLSTSGMVSSFSEMRIQPPAYSFISRLIEPQRSSPNAQLSPAVRSRNSSPKADQLLSSGSQSLSPIEMDSFFSGMSSFVQLPVCSPGSQLVQTPNSSPIAQLSSSVRSHNSSPNADQLFTSGSQRSSPPSMNPSSSEMKVPNLFAQSPFYPSVLYAILGYPPAYSESRQCTQVDERSTYAVLETYQPHQTYHELQGSRSFPATDALSCLNSLNSEQFYTSVLDSYQAQYPPVREDGGQFRLGQDGIGSAGSSINSSPMIDHEQNSGDFSFSEMREVKTESVAVYHQQCTQCGAFEADTDSSVINRSGNYICDNCIQRVKRQNLRQQNKKKKKGPSSATELEAAKQEEKEGSHFSFSEMREVKTESVAVYHQQCTQCGAFEADTDSSVINRSGNYICDDCIQRVQRQNLRQQNKKKKKGPALSRRSDQICCNCKTQKTSLWRRSQNGEFICNPCGLYYKLHNRDRPQEMRKDSIQTRNRNKPKNANRKKASNNSPPETVPISPPGPSFTILPPGSLMYNQGTPF</sequence>
<feature type="region of interest" description="Disordered" evidence="9">
    <location>
        <begin position="156"/>
        <end position="205"/>
    </location>
</feature>
<dbReference type="GO" id="GO:0000978">
    <property type="term" value="F:RNA polymerase II cis-regulatory region sequence-specific DNA binding"/>
    <property type="evidence" value="ECO:0007669"/>
    <property type="project" value="TreeGrafter"/>
</dbReference>
<dbReference type="PANTHER" id="PTHR10071:SF281">
    <property type="entry name" value="BOX A-BINDING FACTOR-RELATED"/>
    <property type="match status" value="1"/>
</dbReference>
<feature type="compositionally biased region" description="Pro residues" evidence="9">
    <location>
        <begin position="563"/>
        <end position="572"/>
    </location>
</feature>
<feature type="compositionally biased region" description="Basic residues" evidence="9">
    <location>
        <begin position="389"/>
        <end position="400"/>
    </location>
</feature>
<feature type="compositionally biased region" description="Low complexity" evidence="9">
    <location>
        <begin position="316"/>
        <end position="325"/>
    </location>
</feature>
<dbReference type="EMBL" id="BMAO01013927">
    <property type="protein sequence ID" value="GFQ91792.1"/>
    <property type="molecule type" value="Genomic_DNA"/>
</dbReference>
<organism evidence="12 13">
    <name type="scientific">Trichonephila clavata</name>
    <name type="common">Joro spider</name>
    <name type="synonym">Nephila clavata</name>
    <dbReference type="NCBI Taxonomy" id="2740835"/>
    <lineage>
        <taxon>Eukaryota</taxon>
        <taxon>Metazoa</taxon>
        <taxon>Ecdysozoa</taxon>
        <taxon>Arthropoda</taxon>
        <taxon>Chelicerata</taxon>
        <taxon>Arachnida</taxon>
        <taxon>Araneae</taxon>
        <taxon>Araneomorphae</taxon>
        <taxon>Entelegynae</taxon>
        <taxon>Araneoidea</taxon>
        <taxon>Nephilidae</taxon>
        <taxon>Trichonephila</taxon>
    </lineage>
</organism>
<dbReference type="GO" id="GO:0005634">
    <property type="term" value="C:nucleus"/>
    <property type="evidence" value="ECO:0007669"/>
    <property type="project" value="UniProtKB-SubCell"/>
</dbReference>
<dbReference type="PRINTS" id="PR00619">
    <property type="entry name" value="GATAZNFINGER"/>
</dbReference>
<dbReference type="InterPro" id="IPR013088">
    <property type="entry name" value="Znf_NHR/GATA"/>
</dbReference>
<dbReference type="GO" id="GO:0000981">
    <property type="term" value="F:DNA-binding transcription factor activity, RNA polymerase II-specific"/>
    <property type="evidence" value="ECO:0007669"/>
    <property type="project" value="TreeGrafter"/>
</dbReference>
<dbReference type="SUPFAM" id="SSF57716">
    <property type="entry name" value="Glucocorticoid receptor-like (DNA-binding domain)"/>
    <property type="match status" value="1"/>
</dbReference>
<reference evidence="12" key="1">
    <citation type="submission" date="2020-07" db="EMBL/GenBank/DDBJ databases">
        <title>Multicomponent nature underlies the extraordinary mechanical properties of spider dragline silk.</title>
        <authorList>
            <person name="Kono N."/>
            <person name="Nakamura H."/>
            <person name="Mori M."/>
            <person name="Yoshida Y."/>
            <person name="Ohtoshi R."/>
            <person name="Malay A.D."/>
            <person name="Moran D.A.P."/>
            <person name="Tomita M."/>
            <person name="Numata K."/>
            <person name="Arakawa K."/>
        </authorList>
    </citation>
    <scope>NUCLEOTIDE SEQUENCE</scope>
</reference>
<keyword evidence="5" id="KW-0805">Transcription regulation</keyword>
<evidence type="ECO:0000256" key="6">
    <source>
        <dbReference type="ARBA" id="ARBA00023163"/>
    </source>
</evidence>
<feature type="region of interest" description="Disordered" evidence="9">
    <location>
        <begin position="100"/>
        <end position="128"/>
    </location>
</feature>
<comment type="caution">
    <text evidence="12">The sequence shown here is derived from an EMBL/GenBank/DDBJ whole genome shotgun (WGS) entry which is preliminary data.</text>
</comment>
<comment type="subcellular location">
    <subcellularLocation>
        <location evidence="1">Nucleus</location>
    </subcellularLocation>
</comment>
<name>A0A8X6FXM1_TRICU</name>
<evidence type="ECO:0000256" key="3">
    <source>
        <dbReference type="ARBA" id="ARBA00022771"/>
    </source>
</evidence>
<keyword evidence="13" id="KW-1185">Reference proteome</keyword>
<accession>A0A8X6FXM1</accession>
<dbReference type="Pfam" id="PF00320">
    <property type="entry name" value="GATA"/>
    <property type="match status" value="1"/>
</dbReference>
<dbReference type="InterPro" id="IPR039355">
    <property type="entry name" value="Transcription_factor_GATA"/>
</dbReference>
<evidence type="ECO:0000256" key="9">
    <source>
        <dbReference type="SAM" id="MobiDB-lite"/>
    </source>
</evidence>
<feature type="compositionally biased region" description="Polar residues" evidence="9">
    <location>
        <begin position="156"/>
        <end position="169"/>
    </location>
</feature>
<feature type="compositionally biased region" description="Polar residues" evidence="9">
    <location>
        <begin position="31"/>
        <end position="43"/>
    </location>
</feature>
<evidence type="ECO:0000259" key="10">
    <source>
        <dbReference type="PROSITE" id="PS50114"/>
    </source>
</evidence>
<dbReference type="GO" id="GO:0000122">
    <property type="term" value="P:negative regulation of transcription by RNA polymerase II"/>
    <property type="evidence" value="ECO:0007669"/>
    <property type="project" value="TreeGrafter"/>
</dbReference>
<dbReference type="EMBL" id="BMAO01013927">
    <property type="protein sequence ID" value="GFQ91795.1"/>
    <property type="molecule type" value="Genomic_DNA"/>
</dbReference>
<keyword evidence="6" id="KW-0804">Transcription</keyword>
<gene>
    <name evidence="12" type="primary">gata3</name>
    <name evidence="12" type="ORF">TNCT_64601</name>
    <name evidence="11" type="ORF">TNCT_64602</name>
</gene>
<evidence type="ECO:0000313" key="12">
    <source>
        <dbReference type="EMBL" id="GFQ91795.1"/>
    </source>
</evidence>
<evidence type="ECO:0000313" key="11">
    <source>
        <dbReference type="EMBL" id="GFQ91792.1"/>
    </source>
</evidence>
<evidence type="ECO:0000256" key="4">
    <source>
        <dbReference type="ARBA" id="ARBA00022833"/>
    </source>
</evidence>
<evidence type="ECO:0000256" key="1">
    <source>
        <dbReference type="ARBA" id="ARBA00004123"/>
    </source>
</evidence>
<dbReference type="CDD" id="cd00202">
    <property type="entry name" value="ZnF_GATA"/>
    <property type="match status" value="1"/>
</dbReference>
<feature type="compositionally biased region" description="Polar residues" evidence="9">
    <location>
        <begin position="180"/>
        <end position="189"/>
    </location>
</feature>
<dbReference type="OrthoDB" id="6433316at2759"/>
<feature type="region of interest" description="Disordered" evidence="9">
    <location>
        <begin position="312"/>
        <end position="332"/>
    </location>
</feature>
<dbReference type="GO" id="GO:0045944">
    <property type="term" value="P:positive regulation of transcription by RNA polymerase II"/>
    <property type="evidence" value="ECO:0007669"/>
    <property type="project" value="TreeGrafter"/>
</dbReference>
<keyword evidence="2" id="KW-0479">Metal-binding</keyword>
<proteinExistence type="predicted"/>
<evidence type="ECO:0000256" key="8">
    <source>
        <dbReference type="PROSITE-ProRule" id="PRU00094"/>
    </source>
</evidence>
<dbReference type="PANTHER" id="PTHR10071">
    <property type="entry name" value="TRANSCRIPTION FACTOR GATA FAMILY MEMBER"/>
    <property type="match status" value="1"/>
</dbReference>
<dbReference type="GO" id="GO:0045165">
    <property type="term" value="P:cell fate commitment"/>
    <property type="evidence" value="ECO:0007669"/>
    <property type="project" value="TreeGrafter"/>
</dbReference>
<dbReference type="Gene3D" id="3.30.50.10">
    <property type="entry name" value="Erythroid Transcription Factor GATA-1, subunit A"/>
    <property type="match status" value="1"/>
</dbReference>
<evidence type="ECO:0000313" key="13">
    <source>
        <dbReference type="Proteomes" id="UP000887116"/>
    </source>
</evidence>
<feature type="compositionally biased region" description="Polar residues" evidence="9">
    <location>
        <begin position="100"/>
        <end position="118"/>
    </location>
</feature>
<feature type="region of interest" description="Disordered" evidence="9">
    <location>
        <begin position="531"/>
        <end position="590"/>
    </location>
</feature>
<feature type="compositionally biased region" description="Basic residues" evidence="9">
    <location>
        <begin position="544"/>
        <end position="556"/>
    </location>
</feature>
<keyword evidence="3 8" id="KW-0863">Zinc-finger</keyword>
<dbReference type="PROSITE" id="PS50114">
    <property type="entry name" value="GATA_ZN_FINGER_2"/>
    <property type="match status" value="1"/>
</dbReference>
<feature type="compositionally biased region" description="Basic and acidic residues" evidence="9">
    <location>
        <begin position="408"/>
        <end position="421"/>
    </location>
</feature>
<dbReference type="SMART" id="SM00401">
    <property type="entry name" value="ZnF_GATA"/>
    <property type="match status" value="1"/>
</dbReference>
<keyword evidence="7" id="KW-0539">Nucleus</keyword>
<evidence type="ECO:0000256" key="7">
    <source>
        <dbReference type="ARBA" id="ARBA00023242"/>
    </source>
</evidence>
<dbReference type="InterPro" id="IPR000679">
    <property type="entry name" value="Znf_GATA"/>
</dbReference>
<dbReference type="Proteomes" id="UP000887116">
    <property type="component" value="Unassembled WGS sequence"/>
</dbReference>
<feature type="domain" description="GATA-type" evidence="10">
    <location>
        <begin position="490"/>
        <end position="543"/>
    </location>
</feature>
<keyword evidence="4" id="KW-0862">Zinc</keyword>